<dbReference type="Proteomes" id="UP001152888">
    <property type="component" value="Unassembled WGS sequence"/>
</dbReference>
<keyword evidence="1" id="KW-0472">Membrane</keyword>
<accession>A0A9P0KSA0</accession>
<sequence length="47" mass="5309">MTFVLVNIQISFKMNIKYKATLSVVVIVYFRCIVTIVGVAKVQETLS</sequence>
<feature type="transmembrane region" description="Helical" evidence="1">
    <location>
        <begin position="20"/>
        <end position="40"/>
    </location>
</feature>
<keyword evidence="1" id="KW-1133">Transmembrane helix</keyword>
<evidence type="ECO:0000256" key="1">
    <source>
        <dbReference type="SAM" id="Phobius"/>
    </source>
</evidence>
<comment type="caution">
    <text evidence="2">The sequence shown here is derived from an EMBL/GenBank/DDBJ whole genome shotgun (WGS) entry which is preliminary data.</text>
</comment>
<dbReference type="AlphaFoldDB" id="A0A9P0KSA0"/>
<evidence type="ECO:0000313" key="3">
    <source>
        <dbReference type="Proteomes" id="UP001152888"/>
    </source>
</evidence>
<keyword evidence="1" id="KW-0812">Transmembrane</keyword>
<dbReference type="EMBL" id="CAKOFQ010006928">
    <property type="protein sequence ID" value="CAH1982902.1"/>
    <property type="molecule type" value="Genomic_DNA"/>
</dbReference>
<reference evidence="2" key="1">
    <citation type="submission" date="2022-03" db="EMBL/GenBank/DDBJ databases">
        <authorList>
            <person name="Sayadi A."/>
        </authorList>
    </citation>
    <scope>NUCLEOTIDE SEQUENCE</scope>
</reference>
<evidence type="ECO:0000313" key="2">
    <source>
        <dbReference type="EMBL" id="CAH1982902.1"/>
    </source>
</evidence>
<protein>
    <submittedName>
        <fullName evidence="2">Uncharacterized protein</fullName>
    </submittedName>
</protein>
<organism evidence="2 3">
    <name type="scientific">Acanthoscelides obtectus</name>
    <name type="common">Bean weevil</name>
    <name type="synonym">Bruchus obtectus</name>
    <dbReference type="NCBI Taxonomy" id="200917"/>
    <lineage>
        <taxon>Eukaryota</taxon>
        <taxon>Metazoa</taxon>
        <taxon>Ecdysozoa</taxon>
        <taxon>Arthropoda</taxon>
        <taxon>Hexapoda</taxon>
        <taxon>Insecta</taxon>
        <taxon>Pterygota</taxon>
        <taxon>Neoptera</taxon>
        <taxon>Endopterygota</taxon>
        <taxon>Coleoptera</taxon>
        <taxon>Polyphaga</taxon>
        <taxon>Cucujiformia</taxon>
        <taxon>Chrysomeloidea</taxon>
        <taxon>Chrysomelidae</taxon>
        <taxon>Bruchinae</taxon>
        <taxon>Bruchini</taxon>
        <taxon>Acanthoscelides</taxon>
    </lineage>
</organism>
<name>A0A9P0KSA0_ACAOB</name>
<keyword evidence="3" id="KW-1185">Reference proteome</keyword>
<gene>
    <name evidence="2" type="ORF">ACAOBT_LOCUS15268</name>
</gene>
<proteinExistence type="predicted"/>